<dbReference type="Proteomes" id="UP000295479">
    <property type="component" value="Unassembled WGS sequence"/>
</dbReference>
<dbReference type="Gene3D" id="2.60.120.260">
    <property type="entry name" value="Galactose-binding domain-like"/>
    <property type="match status" value="1"/>
</dbReference>
<dbReference type="InterPro" id="IPR032311">
    <property type="entry name" value="DUF4982"/>
</dbReference>
<dbReference type="InterPro" id="IPR040605">
    <property type="entry name" value="Glyco_hydro2_dom5"/>
</dbReference>
<dbReference type="PANTHER" id="PTHR42732:SF1">
    <property type="entry name" value="BETA-MANNOSIDASE"/>
    <property type="match status" value="1"/>
</dbReference>
<dbReference type="OrthoDB" id="9801077at2"/>
<evidence type="ECO:0000256" key="4">
    <source>
        <dbReference type="SAM" id="SignalP"/>
    </source>
</evidence>
<evidence type="ECO:0000256" key="2">
    <source>
        <dbReference type="ARBA" id="ARBA00022801"/>
    </source>
</evidence>
<dbReference type="InterPro" id="IPR008979">
    <property type="entry name" value="Galactose-bd-like_sf"/>
</dbReference>
<evidence type="ECO:0000256" key="3">
    <source>
        <dbReference type="ARBA" id="ARBA00023295"/>
    </source>
</evidence>
<keyword evidence="4" id="KW-0732">Signal</keyword>
<evidence type="ECO:0000313" key="11">
    <source>
        <dbReference type="Proteomes" id="UP000295479"/>
    </source>
</evidence>
<dbReference type="Pfam" id="PF18565">
    <property type="entry name" value="Glyco_hydro2_C5"/>
    <property type="match status" value="1"/>
</dbReference>
<dbReference type="Pfam" id="PF00703">
    <property type="entry name" value="Glyco_hydro_2"/>
    <property type="match status" value="1"/>
</dbReference>
<evidence type="ECO:0000259" key="8">
    <source>
        <dbReference type="Pfam" id="PF16355"/>
    </source>
</evidence>
<dbReference type="Pfam" id="PF16355">
    <property type="entry name" value="DUF4982"/>
    <property type="match status" value="1"/>
</dbReference>
<dbReference type="InterPro" id="IPR006102">
    <property type="entry name" value="Ig-like_GH2"/>
</dbReference>
<evidence type="ECO:0000259" key="5">
    <source>
        <dbReference type="Pfam" id="PF00703"/>
    </source>
</evidence>
<feature type="domain" description="Glycoside hydrolase family 2 immunoglobulin-like beta-sandwich" evidence="5">
    <location>
        <begin position="182"/>
        <end position="293"/>
    </location>
</feature>
<keyword evidence="2" id="KW-0378">Hydrolase</keyword>
<dbReference type="InterPro" id="IPR051913">
    <property type="entry name" value="GH2_Domain-Containing"/>
</dbReference>
<evidence type="ECO:0000313" key="10">
    <source>
        <dbReference type="EMBL" id="TDD94710.1"/>
    </source>
</evidence>
<dbReference type="GO" id="GO:0005975">
    <property type="term" value="P:carbohydrate metabolic process"/>
    <property type="evidence" value="ECO:0007669"/>
    <property type="project" value="InterPro"/>
</dbReference>
<feature type="domain" description="Glycoside hydrolase family 2" evidence="9">
    <location>
        <begin position="704"/>
        <end position="803"/>
    </location>
</feature>
<dbReference type="EMBL" id="SMFK01000014">
    <property type="protein sequence ID" value="TDD94710.1"/>
    <property type="molecule type" value="Genomic_DNA"/>
</dbReference>
<name>A0A4R5C945_9FLAO</name>
<dbReference type="InterPro" id="IPR006103">
    <property type="entry name" value="Glyco_hydro_2_cat"/>
</dbReference>
<keyword evidence="11" id="KW-1185">Reference proteome</keyword>
<reference evidence="10 11" key="1">
    <citation type="submission" date="2019-03" db="EMBL/GenBank/DDBJ databases">
        <title>Flavobacterium AR-3-4 sp. nov. isolated from arctic soil.</title>
        <authorList>
            <person name="Chaudhary D.K."/>
        </authorList>
    </citation>
    <scope>NUCLEOTIDE SEQUENCE [LARGE SCALE GENOMIC DNA]</scope>
    <source>
        <strain evidence="10 11">AR-3-4</strain>
    </source>
</reference>
<evidence type="ECO:0000259" key="6">
    <source>
        <dbReference type="Pfam" id="PF02836"/>
    </source>
</evidence>
<feature type="domain" description="Glycoside hydrolase family 2 catalytic" evidence="6">
    <location>
        <begin position="300"/>
        <end position="489"/>
    </location>
</feature>
<evidence type="ECO:0000259" key="9">
    <source>
        <dbReference type="Pfam" id="PF18565"/>
    </source>
</evidence>
<protein>
    <submittedName>
        <fullName evidence="10">DUF4982 domain-containing protein</fullName>
    </submittedName>
</protein>
<dbReference type="Gene3D" id="2.60.40.10">
    <property type="entry name" value="Immunoglobulins"/>
    <property type="match status" value="3"/>
</dbReference>
<feature type="signal peptide" evidence="4">
    <location>
        <begin position="1"/>
        <end position="21"/>
    </location>
</feature>
<sequence length="810" mass="91137">MKTKLLYTVTLLLLLSFKLEAQPRFGDAVLFNNDWKFILSDVKEGASLEPIDTKWRALNLPHDWSVEGTYSPDKASCQGYLPGGIGWYRKTFEVSKNQKDKKVYIYFEGVYNHSEVFINGKSVGKRPNGYVSFKYDLTPYIKFGEKNILSVRVDHSEDHDSRWYSGSGIYRDTYLVYASPVHINLWGVYSKAIDISENKANIAVETTIKNTSEKASNIEVSQEIVDPATGKVIASQKVKNKVKANANSVFDQTLTLNKPKRWSFETPFLYQLRTVIKSDGKIIDKSEQMIGIRELKFDANKGFAINGKGTKIKGVCIHHDAGTLGAAVPKEVWKRRLETLKSIGCNAIRLSHNPHASDIYDLCDELGMLVMNEAFDEWEFPKRKWITGWNVGVPEYQGAASYFKEWGDRDLEAMMLRDRSHPSIFMWSIGNEVDYPNDPYSHPVLNGATLDQPVYGGYKPDSPNAERLGDIAKRFSAIVRKFDTSRPVTAALAGVIMSNETTYPFALDVTGYNYTESRYDVDHKKYPERVIYGSETGHSMRSWKATRDKDYVFGQFLWTGIDYLGESNAWPSRGFNSGLLDFGGFLKPRGYFRKALWSTAPSIYIGTYPLPAKKDNLSMDANAIWNYKQDEMVRVVCYSNAPNNKLLLNGKQIGEIKGLDDSTGIIYWDLPYQAGKLEVVGLDKDNKTICTYAIQSSERPSKMNVTVDENTIKSDSGIAHITVQVVDKNGVPVMMSDNEITCTVDGPGKLLGLESSNNTDMTSYSDNVQRVYHGRTLAYIQSSGEVGDIKVTFSSPWLPDAVVTIQSVKN</sequence>
<dbReference type="SUPFAM" id="SSF51445">
    <property type="entry name" value="(Trans)glycosidases"/>
    <property type="match status" value="1"/>
</dbReference>
<dbReference type="AlphaFoldDB" id="A0A4R5C945"/>
<dbReference type="InterPro" id="IPR006101">
    <property type="entry name" value="Glyco_hydro_2"/>
</dbReference>
<dbReference type="InterPro" id="IPR006104">
    <property type="entry name" value="Glyco_hydro_2_N"/>
</dbReference>
<gene>
    <name evidence="10" type="ORF">E0F76_15875</name>
</gene>
<evidence type="ECO:0000259" key="7">
    <source>
        <dbReference type="Pfam" id="PF02837"/>
    </source>
</evidence>
<dbReference type="Pfam" id="PF02836">
    <property type="entry name" value="Glyco_hydro_2_C"/>
    <property type="match status" value="1"/>
</dbReference>
<organism evidence="10 11">
    <name type="scientific">Flavobacterium cellulosilyticum</name>
    <dbReference type="NCBI Taxonomy" id="2541731"/>
    <lineage>
        <taxon>Bacteria</taxon>
        <taxon>Pseudomonadati</taxon>
        <taxon>Bacteroidota</taxon>
        <taxon>Flavobacteriia</taxon>
        <taxon>Flavobacteriales</taxon>
        <taxon>Flavobacteriaceae</taxon>
        <taxon>Flavobacterium</taxon>
    </lineage>
</organism>
<feature type="domain" description="DUF4982" evidence="8">
    <location>
        <begin position="631"/>
        <end position="689"/>
    </location>
</feature>
<dbReference type="GO" id="GO:0004553">
    <property type="term" value="F:hydrolase activity, hydrolyzing O-glycosyl compounds"/>
    <property type="evidence" value="ECO:0007669"/>
    <property type="project" value="InterPro"/>
</dbReference>
<dbReference type="InterPro" id="IPR017853">
    <property type="entry name" value="GH"/>
</dbReference>
<accession>A0A4R5C945</accession>
<comment type="similarity">
    <text evidence="1">Belongs to the glycosyl hydrolase 2 family.</text>
</comment>
<dbReference type="PANTHER" id="PTHR42732">
    <property type="entry name" value="BETA-GALACTOSIDASE"/>
    <property type="match status" value="1"/>
</dbReference>
<proteinExistence type="inferred from homology"/>
<dbReference type="SUPFAM" id="SSF49303">
    <property type="entry name" value="beta-Galactosidase/glucuronidase domain"/>
    <property type="match status" value="1"/>
</dbReference>
<dbReference type="InterPro" id="IPR013783">
    <property type="entry name" value="Ig-like_fold"/>
</dbReference>
<dbReference type="InterPro" id="IPR036156">
    <property type="entry name" value="Beta-gal/glucu_dom_sf"/>
</dbReference>
<feature type="domain" description="Glycosyl hydrolases family 2 sugar binding" evidence="7">
    <location>
        <begin position="84"/>
        <end position="176"/>
    </location>
</feature>
<dbReference type="Gene3D" id="3.20.20.80">
    <property type="entry name" value="Glycosidases"/>
    <property type="match status" value="1"/>
</dbReference>
<dbReference type="Pfam" id="PF02837">
    <property type="entry name" value="Glyco_hydro_2_N"/>
    <property type="match status" value="1"/>
</dbReference>
<keyword evidence="3" id="KW-0326">Glycosidase</keyword>
<evidence type="ECO:0000256" key="1">
    <source>
        <dbReference type="ARBA" id="ARBA00007401"/>
    </source>
</evidence>
<dbReference type="RefSeq" id="WP_132008350.1">
    <property type="nucleotide sequence ID" value="NZ_SMFK01000014.1"/>
</dbReference>
<dbReference type="PRINTS" id="PR00132">
    <property type="entry name" value="GLHYDRLASE2"/>
</dbReference>
<comment type="caution">
    <text evidence="10">The sequence shown here is derived from an EMBL/GenBank/DDBJ whole genome shotgun (WGS) entry which is preliminary data.</text>
</comment>
<dbReference type="SUPFAM" id="SSF49785">
    <property type="entry name" value="Galactose-binding domain-like"/>
    <property type="match status" value="1"/>
</dbReference>
<feature type="chain" id="PRO_5020599228" evidence="4">
    <location>
        <begin position="22"/>
        <end position="810"/>
    </location>
</feature>